<keyword evidence="1" id="KW-0328">Glycosyltransferase</keyword>
<sequence>MNRSVDVSVIVPVYNAAHTIIRCADSLVKQINVQAIELIFINDNSSDDSLQLLEDYFNKIDKTAVKFKIVNHVINKGAAAARNTGLDHASGNYIGWLDADDWAAENMFFELFRGTEGQMNDLVWCDFYKVFAEGQELGEQNFVEENKAFMRALLTGDMQGMLWNKIIRRSIVTDYNIRFIEGKDLGEDRTFLFKVLFYSKSIKYVSCVLYYYDYSNEGSITRDVNIGRVYEEIDNVEEITRFINSNNISWLTGQEVQEFQFRTKRKLLYSTDIGDFVKWKSIFPSSNKCISTSKLRFRHKILGLLAKNSFFRLIRCWIFLKLLSKDSTN</sequence>
<evidence type="ECO:0000256" key="2">
    <source>
        <dbReference type="ARBA" id="ARBA00022679"/>
    </source>
</evidence>
<feature type="domain" description="Glycosyltransferase 2-like" evidence="3">
    <location>
        <begin position="8"/>
        <end position="170"/>
    </location>
</feature>
<name>A0A4R6WHJ6_9SPHI</name>
<gene>
    <name evidence="4" type="ORF">CLV99_1962</name>
</gene>
<accession>A0A4R6WHJ6</accession>
<dbReference type="AlphaFoldDB" id="A0A4R6WHJ6"/>
<evidence type="ECO:0000313" key="5">
    <source>
        <dbReference type="Proteomes" id="UP000295292"/>
    </source>
</evidence>
<keyword evidence="5" id="KW-1185">Reference proteome</keyword>
<dbReference type="RefSeq" id="WP_133584250.1">
    <property type="nucleotide sequence ID" value="NZ_SNYV01000013.1"/>
</dbReference>
<dbReference type="InterPro" id="IPR029044">
    <property type="entry name" value="Nucleotide-diphossugar_trans"/>
</dbReference>
<reference evidence="4 5" key="1">
    <citation type="submission" date="2019-03" db="EMBL/GenBank/DDBJ databases">
        <title>Genomic Encyclopedia of Archaeal and Bacterial Type Strains, Phase II (KMG-II): from individual species to whole genera.</title>
        <authorList>
            <person name="Goeker M."/>
        </authorList>
    </citation>
    <scope>NUCLEOTIDE SEQUENCE [LARGE SCALE GENOMIC DNA]</scope>
    <source>
        <strain evidence="4 5">DSM 28353</strain>
    </source>
</reference>
<dbReference type="InterPro" id="IPR001173">
    <property type="entry name" value="Glyco_trans_2-like"/>
</dbReference>
<dbReference type="Pfam" id="PF00535">
    <property type="entry name" value="Glycos_transf_2"/>
    <property type="match status" value="1"/>
</dbReference>
<evidence type="ECO:0000313" key="4">
    <source>
        <dbReference type="EMBL" id="TDQ77986.1"/>
    </source>
</evidence>
<dbReference type="Proteomes" id="UP000295292">
    <property type="component" value="Unassembled WGS sequence"/>
</dbReference>
<dbReference type="PANTHER" id="PTHR22916:SF51">
    <property type="entry name" value="GLYCOSYLTRANSFERASE EPSH-RELATED"/>
    <property type="match status" value="1"/>
</dbReference>
<dbReference type="Gene3D" id="3.90.550.10">
    <property type="entry name" value="Spore Coat Polysaccharide Biosynthesis Protein SpsA, Chain A"/>
    <property type="match status" value="1"/>
</dbReference>
<dbReference type="PANTHER" id="PTHR22916">
    <property type="entry name" value="GLYCOSYLTRANSFERASE"/>
    <property type="match status" value="1"/>
</dbReference>
<protein>
    <submittedName>
        <fullName evidence="4">Glycosyltransferase involved in cell wall biosynthesis</fullName>
    </submittedName>
</protein>
<comment type="caution">
    <text evidence="4">The sequence shown here is derived from an EMBL/GenBank/DDBJ whole genome shotgun (WGS) entry which is preliminary data.</text>
</comment>
<dbReference type="CDD" id="cd00761">
    <property type="entry name" value="Glyco_tranf_GTA_type"/>
    <property type="match status" value="1"/>
</dbReference>
<proteinExistence type="predicted"/>
<dbReference type="EMBL" id="SNYV01000013">
    <property type="protein sequence ID" value="TDQ77986.1"/>
    <property type="molecule type" value="Genomic_DNA"/>
</dbReference>
<keyword evidence="2 4" id="KW-0808">Transferase</keyword>
<organism evidence="4 5">
    <name type="scientific">Sphingobacterium yanglingense</name>
    <dbReference type="NCBI Taxonomy" id="1437280"/>
    <lineage>
        <taxon>Bacteria</taxon>
        <taxon>Pseudomonadati</taxon>
        <taxon>Bacteroidota</taxon>
        <taxon>Sphingobacteriia</taxon>
        <taxon>Sphingobacteriales</taxon>
        <taxon>Sphingobacteriaceae</taxon>
        <taxon>Sphingobacterium</taxon>
    </lineage>
</organism>
<evidence type="ECO:0000256" key="1">
    <source>
        <dbReference type="ARBA" id="ARBA00022676"/>
    </source>
</evidence>
<dbReference type="GO" id="GO:0016758">
    <property type="term" value="F:hexosyltransferase activity"/>
    <property type="evidence" value="ECO:0007669"/>
    <property type="project" value="UniProtKB-ARBA"/>
</dbReference>
<evidence type="ECO:0000259" key="3">
    <source>
        <dbReference type="Pfam" id="PF00535"/>
    </source>
</evidence>
<dbReference type="OrthoDB" id="597270at2"/>
<dbReference type="SUPFAM" id="SSF53448">
    <property type="entry name" value="Nucleotide-diphospho-sugar transferases"/>
    <property type="match status" value="1"/>
</dbReference>